<dbReference type="AlphaFoldDB" id="A0A8J2WY80"/>
<proteinExistence type="predicted"/>
<dbReference type="EMBL" id="CAKKNE010000003">
    <property type="protein sequence ID" value="CAH0370720.1"/>
    <property type="molecule type" value="Genomic_DNA"/>
</dbReference>
<reference evidence="2" key="1">
    <citation type="submission" date="2021-11" db="EMBL/GenBank/DDBJ databases">
        <authorList>
            <consortium name="Genoscope - CEA"/>
            <person name="William W."/>
        </authorList>
    </citation>
    <scope>NUCLEOTIDE SEQUENCE</scope>
</reference>
<sequence length="612" mass="65375">MAAQRWPLARRKLHDECMSSFLIGNTHARPLPQTNGGRRVLYACSGDCRNALATAAAWGGDVEITLNDANPCVATRNVILLRLLRKGETEAARQLWSDAWLDGKSAALVTRELQAIALGVNDDAGVRVRKGSRAEIQRCASAWLDERLDATEHEHARAAALAVEGAGVGRGGSKASQAWFAYGVVGPGGKKRRKGGRPNTTLLDESVVDASLAYRETQGPAHAFARCAGLAIESEAFLSVCVDEFAKLGAAAARASFVISSVDALRRPPAFRRRGYDAVDASNTADYAGLWNVLLALAPCVAPGGRLLTEHALTRCGSLDALLAEEWPFDGWAQRKLLRAVGWVGIPVAAEAGEEVLRVAWARGAPEFTPAPAARFRAKRARRDRRDDFRRILGQLLVRSFPLPMDPELRATAAAPVDAGYAFPKTTIATVVALVAAAGDAAAGALDAVVSEMAEHPIVRNMAAQLLVELVLQRGWCKAAPRLAFARSLPPVRCVRWNVAPKADLAAPRGGVHEPALGALLLRDAAALAAAQKADGAWEVDEEGARVSLLYEFCEEADGAEVQVLDRVCFHVPSRTLELALPGGLPFRHVLLIDVQTFASVAEPLDLDDAAV</sequence>
<organism evidence="2 3">
    <name type="scientific">Pelagomonas calceolata</name>
    <dbReference type="NCBI Taxonomy" id="35677"/>
    <lineage>
        <taxon>Eukaryota</taxon>
        <taxon>Sar</taxon>
        <taxon>Stramenopiles</taxon>
        <taxon>Ochrophyta</taxon>
        <taxon>Pelagophyceae</taxon>
        <taxon>Pelagomonadales</taxon>
        <taxon>Pelagomonadaceae</taxon>
        <taxon>Pelagomonas</taxon>
    </lineage>
</organism>
<evidence type="ECO:0000313" key="2">
    <source>
        <dbReference type="EMBL" id="CAH0370720.1"/>
    </source>
</evidence>
<comment type="caution">
    <text evidence="2">The sequence shown here is derived from an EMBL/GenBank/DDBJ whole genome shotgun (WGS) entry which is preliminary data.</text>
</comment>
<name>A0A8J2WY80_9STRA</name>
<dbReference type="Proteomes" id="UP000789595">
    <property type="component" value="Unassembled WGS sequence"/>
</dbReference>
<dbReference type="Pfam" id="PF14737">
    <property type="entry name" value="DUF4470"/>
    <property type="match status" value="1"/>
</dbReference>
<evidence type="ECO:0000259" key="1">
    <source>
        <dbReference type="Pfam" id="PF14737"/>
    </source>
</evidence>
<evidence type="ECO:0000313" key="3">
    <source>
        <dbReference type="Proteomes" id="UP000789595"/>
    </source>
</evidence>
<gene>
    <name evidence="2" type="ORF">PECAL_3P06200</name>
</gene>
<dbReference type="OrthoDB" id="5282002at2759"/>
<keyword evidence="3" id="KW-1185">Reference proteome</keyword>
<feature type="domain" description="DUF4470" evidence="1">
    <location>
        <begin position="23"/>
        <end position="96"/>
    </location>
</feature>
<accession>A0A8J2WY80</accession>
<protein>
    <recommendedName>
        <fullName evidence="1">DUF4470 domain-containing protein</fullName>
    </recommendedName>
</protein>
<dbReference type="InterPro" id="IPR027974">
    <property type="entry name" value="DUF4470"/>
</dbReference>